<dbReference type="AlphaFoldDB" id="A0A1I4YF16"/>
<organism evidence="14 15">
    <name type="scientific">Mycetocola miduiensis</name>
    <dbReference type="NCBI Taxonomy" id="995034"/>
    <lineage>
        <taxon>Bacteria</taxon>
        <taxon>Bacillati</taxon>
        <taxon>Actinomycetota</taxon>
        <taxon>Actinomycetes</taxon>
        <taxon>Micrococcales</taxon>
        <taxon>Microbacteriaceae</taxon>
        <taxon>Mycetocola</taxon>
    </lineage>
</organism>
<dbReference type="Proteomes" id="UP000198867">
    <property type="component" value="Unassembled WGS sequence"/>
</dbReference>
<keyword evidence="12" id="KW-0472">Membrane</keyword>
<dbReference type="PRINTS" id="PR00344">
    <property type="entry name" value="BCTRLSENSOR"/>
</dbReference>
<feature type="compositionally biased region" description="Polar residues" evidence="11">
    <location>
        <begin position="506"/>
        <end position="516"/>
    </location>
</feature>
<dbReference type="InterPro" id="IPR005467">
    <property type="entry name" value="His_kinase_dom"/>
</dbReference>
<reference evidence="15" key="1">
    <citation type="submission" date="2016-10" db="EMBL/GenBank/DDBJ databases">
        <authorList>
            <person name="Varghese N."/>
            <person name="Submissions S."/>
        </authorList>
    </citation>
    <scope>NUCLEOTIDE SEQUENCE [LARGE SCALE GENOMIC DNA]</scope>
    <source>
        <strain evidence="15">CGMCC 1.11101</strain>
    </source>
</reference>
<dbReference type="FunFam" id="3.30.565.10:FF:000006">
    <property type="entry name" value="Sensor histidine kinase WalK"/>
    <property type="match status" value="1"/>
</dbReference>
<dbReference type="STRING" id="995034.SAMN05216219_0183"/>
<dbReference type="Gene3D" id="1.10.287.130">
    <property type="match status" value="1"/>
</dbReference>
<protein>
    <recommendedName>
        <fullName evidence="10">Sensor-like histidine kinase SenX3</fullName>
        <ecNumber evidence="3">2.7.13.3</ecNumber>
    </recommendedName>
</protein>
<dbReference type="InterPro" id="IPR004358">
    <property type="entry name" value="Sig_transdc_His_kin-like_C"/>
</dbReference>
<name>A0A1I4YF16_9MICO</name>
<evidence type="ECO:0000256" key="6">
    <source>
        <dbReference type="ARBA" id="ARBA00022741"/>
    </source>
</evidence>
<feature type="transmembrane region" description="Helical" evidence="12">
    <location>
        <begin position="6"/>
        <end position="26"/>
    </location>
</feature>
<keyword evidence="12" id="KW-0812">Transmembrane</keyword>
<evidence type="ECO:0000313" key="15">
    <source>
        <dbReference type="Proteomes" id="UP000198867"/>
    </source>
</evidence>
<gene>
    <name evidence="14" type="ORF">SAMN05216219_0183</name>
</gene>
<evidence type="ECO:0000256" key="10">
    <source>
        <dbReference type="ARBA" id="ARBA00039401"/>
    </source>
</evidence>
<dbReference type="InterPro" id="IPR035965">
    <property type="entry name" value="PAS-like_dom_sf"/>
</dbReference>
<evidence type="ECO:0000256" key="5">
    <source>
        <dbReference type="ARBA" id="ARBA00022679"/>
    </source>
</evidence>
<dbReference type="Gene3D" id="3.30.565.10">
    <property type="entry name" value="Histidine kinase-like ATPase, C-terminal domain"/>
    <property type="match status" value="1"/>
</dbReference>
<feature type="domain" description="Histidine kinase" evidence="13">
    <location>
        <begin position="307"/>
        <end position="523"/>
    </location>
</feature>
<dbReference type="EMBL" id="FOVM01000001">
    <property type="protein sequence ID" value="SFN36597.1"/>
    <property type="molecule type" value="Genomic_DNA"/>
</dbReference>
<dbReference type="Gene3D" id="3.30.450.20">
    <property type="entry name" value="PAS domain"/>
    <property type="match status" value="1"/>
</dbReference>
<dbReference type="InterPro" id="IPR036890">
    <property type="entry name" value="HATPase_C_sf"/>
</dbReference>
<evidence type="ECO:0000256" key="12">
    <source>
        <dbReference type="SAM" id="Phobius"/>
    </source>
</evidence>
<evidence type="ECO:0000256" key="1">
    <source>
        <dbReference type="ARBA" id="ARBA00000085"/>
    </source>
</evidence>
<evidence type="ECO:0000313" key="14">
    <source>
        <dbReference type="EMBL" id="SFN36597.1"/>
    </source>
</evidence>
<dbReference type="SMART" id="SM00387">
    <property type="entry name" value="HATPase_c"/>
    <property type="match status" value="1"/>
</dbReference>
<proteinExistence type="predicted"/>
<dbReference type="GO" id="GO:0005524">
    <property type="term" value="F:ATP binding"/>
    <property type="evidence" value="ECO:0007669"/>
    <property type="project" value="UniProtKB-KW"/>
</dbReference>
<evidence type="ECO:0000256" key="11">
    <source>
        <dbReference type="SAM" id="MobiDB-lite"/>
    </source>
</evidence>
<keyword evidence="12" id="KW-1133">Transmembrane helix</keyword>
<dbReference type="InterPro" id="IPR036097">
    <property type="entry name" value="HisK_dim/P_sf"/>
</dbReference>
<comment type="catalytic activity">
    <reaction evidence="1">
        <text>ATP + protein L-histidine = ADP + protein N-phospho-L-histidine.</text>
        <dbReference type="EC" id="2.7.13.3"/>
    </reaction>
</comment>
<dbReference type="SUPFAM" id="SSF55785">
    <property type="entry name" value="PYP-like sensor domain (PAS domain)"/>
    <property type="match status" value="1"/>
</dbReference>
<dbReference type="GO" id="GO:0030295">
    <property type="term" value="F:protein kinase activator activity"/>
    <property type="evidence" value="ECO:0007669"/>
    <property type="project" value="TreeGrafter"/>
</dbReference>
<keyword evidence="8" id="KW-0067">ATP-binding</keyword>
<evidence type="ECO:0000256" key="4">
    <source>
        <dbReference type="ARBA" id="ARBA00022553"/>
    </source>
</evidence>
<keyword evidence="4" id="KW-0597">Phosphoprotein</keyword>
<dbReference type="InterPro" id="IPR050351">
    <property type="entry name" value="BphY/WalK/GraS-like"/>
</dbReference>
<dbReference type="CDD" id="cd00075">
    <property type="entry name" value="HATPase"/>
    <property type="match status" value="1"/>
</dbReference>
<evidence type="ECO:0000256" key="9">
    <source>
        <dbReference type="ARBA" id="ARBA00023012"/>
    </source>
</evidence>
<dbReference type="SUPFAM" id="SSF55874">
    <property type="entry name" value="ATPase domain of HSP90 chaperone/DNA topoisomerase II/histidine kinase"/>
    <property type="match status" value="1"/>
</dbReference>
<feature type="transmembrane region" description="Helical" evidence="12">
    <location>
        <begin position="100"/>
        <end position="119"/>
    </location>
</feature>
<accession>A0A1I4YF16</accession>
<dbReference type="InterPro" id="IPR003594">
    <property type="entry name" value="HATPase_dom"/>
</dbReference>
<dbReference type="PROSITE" id="PS50109">
    <property type="entry name" value="HIS_KIN"/>
    <property type="match status" value="1"/>
</dbReference>
<dbReference type="GO" id="GO:0000155">
    <property type="term" value="F:phosphorelay sensor kinase activity"/>
    <property type="evidence" value="ECO:0007669"/>
    <property type="project" value="InterPro"/>
</dbReference>
<comment type="subcellular location">
    <subcellularLocation>
        <location evidence="2">Cell membrane</location>
    </subcellularLocation>
</comment>
<dbReference type="InterPro" id="IPR003661">
    <property type="entry name" value="HisK_dim/P_dom"/>
</dbReference>
<dbReference type="EC" id="2.7.13.3" evidence="3"/>
<dbReference type="PANTHER" id="PTHR42878">
    <property type="entry name" value="TWO-COMPONENT HISTIDINE KINASE"/>
    <property type="match status" value="1"/>
</dbReference>
<dbReference type="GO" id="GO:0005886">
    <property type="term" value="C:plasma membrane"/>
    <property type="evidence" value="ECO:0007669"/>
    <property type="project" value="UniProtKB-SubCell"/>
</dbReference>
<evidence type="ECO:0000259" key="13">
    <source>
        <dbReference type="PROSITE" id="PS50109"/>
    </source>
</evidence>
<dbReference type="SMART" id="SM00388">
    <property type="entry name" value="HisKA"/>
    <property type="match status" value="1"/>
</dbReference>
<keyword evidence="7 14" id="KW-0418">Kinase</keyword>
<keyword evidence="5" id="KW-0808">Transferase</keyword>
<evidence type="ECO:0000256" key="7">
    <source>
        <dbReference type="ARBA" id="ARBA00022777"/>
    </source>
</evidence>
<keyword evidence="15" id="KW-1185">Reference proteome</keyword>
<dbReference type="PANTHER" id="PTHR42878:SF7">
    <property type="entry name" value="SENSOR HISTIDINE KINASE GLRK"/>
    <property type="match status" value="1"/>
</dbReference>
<keyword evidence="6" id="KW-0547">Nucleotide-binding</keyword>
<dbReference type="SUPFAM" id="SSF47384">
    <property type="entry name" value="Homodimeric domain of signal transducing histidine kinase"/>
    <property type="match status" value="1"/>
</dbReference>
<dbReference type="GO" id="GO:0000156">
    <property type="term" value="F:phosphorelay response regulator activity"/>
    <property type="evidence" value="ECO:0007669"/>
    <property type="project" value="TreeGrafter"/>
</dbReference>
<dbReference type="Pfam" id="PF02518">
    <property type="entry name" value="HATPase_c"/>
    <property type="match status" value="1"/>
</dbReference>
<evidence type="ECO:0000256" key="8">
    <source>
        <dbReference type="ARBA" id="ARBA00022840"/>
    </source>
</evidence>
<keyword evidence="9" id="KW-0902">Two-component regulatory system</keyword>
<evidence type="ECO:0000256" key="2">
    <source>
        <dbReference type="ARBA" id="ARBA00004236"/>
    </source>
</evidence>
<evidence type="ECO:0000256" key="3">
    <source>
        <dbReference type="ARBA" id="ARBA00012438"/>
    </source>
</evidence>
<sequence length="527" mass="58164">MFLWQLLLAVGVLILMCILLVIDIALPSEPLLLFGVSVIFMATMAASTVPWRNLPRRATMALPIVDILGIGLIVAGEPMLGAALFLVFPVIWLATYHGRFGAVLGPTLSFLLVAVSWLLNPARAVNLPTLLVFGIVLAFVATASYTGTQKNLAQRRLLRQQAMLLEEAFDRTRRQERTLHEVINAVTFGVVAYDRLARPTMVNRAHRERLRQFGYDENETVPDVIYREDRVTPFSEEERPHKRLARGESFDDVVMWYGDPGGYRMALAATGRPLTNANGVREGAVWVSRDITRELEAIGARDDLVVSVSHELRTPLTSILGYLELVLDGDDVGEESRVHIEVALKNADRLLSLVSDLLVASHDDQVGFLLNFGPTDVAVIAKQSIQALKPMAEERKISLLLTTIGDPIVQADEFRIRQVIDNLLSNAVKYNNTGGRVSIAVIGDVDEVEIFVSDTGRGMTEEEQKNLFSRFYRAESVRNTTIHGTGLGLSISREIARAHGGDVRMSASSPSGTTMVVTLPRKNDEEA</sequence>
<dbReference type="GO" id="GO:0007234">
    <property type="term" value="P:osmosensory signaling via phosphorelay pathway"/>
    <property type="evidence" value="ECO:0007669"/>
    <property type="project" value="TreeGrafter"/>
</dbReference>
<feature type="transmembrane region" description="Helical" evidence="12">
    <location>
        <begin position="31"/>
        <end position="49"/>
    </location>
</feature>
<feature type="region of interest" description="Disordered" evidence="11">
    <location>
        <begin position="503"/>
        <end position="527"/>
    </location>
</feature>
<feature type="transmembrane region" description="Helical" evidence="12">
    <location>
        <begin position="69"/>
        <end position="93"/>
    </location>
</feature>
<feature type="transmembrane region" description="Helical" evidence="12">
    <location>
        <begin position="125"/>
        <end position="146"/>
    </location>
</feature>
<dbReference type="CDD" id="cd00082">
    <property type="entry name" value="HisKA"/>
    <property type="match status" value="1"/>
</dbReference>
<dbReference type="Pfam" id="PF00512">
    <property type="entry name" value="HisKA"/>
    <property type="match status" value="1"/>
</dbReference>